<sequence length="59" mass="6904">MACSAWWPEVGGSRYARSEIRDRILGDDSRNLRDQSMWERERCSGVDPEEWAEEVVSDK</sequence>
<evidence type="ECO:0000313" key="2">
    <source>
        <dbReference type="Proteomes" id="UP000249464"/>
    </source>
</evidence>
<protein>
    <submittedName>
        <fullName evidence="1">BQ5605_C015g07760 protein</fullName>
    </submittedName>
</protein>
<keyword evidence="2" id="KW-1185">Reference proteome</keyword>
<name>A0A2X0LSS4_9BASI</name>
<dbReference type="Proteomes" id="UP000249464">
    <property type="component" value="Unassembled WGS sequence"/>
</dbReference>
<reference evidence="1 2" key="1">
    <citation type="submission" date="2016-11" db="EMBL/GenBank/DDBJ databases">
        <authorList>
            <person name="Jaros S."/>
            <person name="Januszkiewicz K."/>
            <person name="Wedrychowicz H."/>
        </authorList>
    </citation>
    <scope>NUCLEOTIDE SEQUENCE [LARGE SCALE GENOMIC DNA]</scope>
</reference>
<gene>
    <name evidence="1" type="primary">BQ5605_C015g07760</name>
    <name evidence="1" type="ORF">BQ5605_C015G07760</name>
</gene>
<organism evidence="1 2">
    <name type="scientific">Microbotryum silenes-dioicae</name>
    <dbReference type="NCBI Taxonomy" id="796604"/>
    <lineage>
        <taxon>Eukaryota</taxon>
        <taxon>Fungi</taxon>
        <taxon>Dikarya</taxon>
        <taxon>Basidiomycota</taxon>
        <taxon>Pucciniomycotina</taxon>
        <taxon>Microbotryomycetes</taxon>
        <taxon>Microbotryales</taxon>
        <taxon>Microbotryaceae</taxon>
        <taxon>Microbotryum</taxon>
    </lineage>
</organism>
<evidence type="ECO:0000313" key="1">
    <source>
        <dbReference type="EMBL" id="SGY17361.1"/>
    </source>
</evidence>
<proteinExistence type="predicted"/>
<dbReference type="EMBL" id="FQNC01000015">
    <property type="protein sequence ID" value="SGY17361.1"/>
    <property type="molecule type" value="Genomic_DNA"/>
</dbReference>
<dbReference type="AlphaFoldDB" id="A0A2X0LSS4"/>
<accession>A0A2X0LSS4</accession>